<dbReference type="Pfam" id="PF16977">
    <property type="entry name" value="ApeC"/>
    <property type="match status" value="1"/>
</dbReference>
<dbReference type="Proteomes" id="UP001164746">
    <property type="component" value="Chromosome 16"/>
</dbReference>
<sequence length="229" mass="25695">MTLNQSLHSFYQSDAFMENITGIFDVSYIDTNNLIEAYDKGNFFRMDFCYKDQTTAVKEHAAWPTGKYQIYSADGKCPTGFTTGTVSLYLPPVNTWNADGQLPYFVFTEETNFTYLRISVCNKDMHNTNDFNGNSPFMLIKHDKYDCPNDGENSTAKIVSVQDVVASTDSNTLAPFRLCLITPFPMHGPADTTSVIKETCNYSYMLTLDVGRAIYVSGLLLNVTENSVV</sequence>
<organism evidence="2 3">
    <name type="scientific">Mya arenaria</name>
    <name type="common">Soft-shell clam</name>
    <dbReference type="NCBI Taxonomy" id="6604"/>
    <lineage>
        <taxon>Eukaryota</taxon>
        <taxon>Metazoa</taxon>
        <taxon>Spiralia</taxon>
        <taxon>Lophotrochozoa</taxon>
        <taxon>Mollusca</taxon>
        <taxon>Bivalvia</taxon>
        <taxon>Autobranchia</taxon>
        <taxon>Heteroconchia</taxon>
        <taxon>Euheterodonta</taxon>
        <taxon>Imparidentia</taxon>
        <taxon>Neoheterodontei</taxon>
        <taxon>Myida</taxon>
        <taxon>Myoidea</taxon>
        <taxon>Myidae</taxon>
        <taxon>Mya</taxon>
    </lineage>
</organism>
<accession>A0ABY7GB63</accession>
<keyword evidence="3" id="KW-1185">Reference proteome</keyword>
<dbReference type="EMBL" id="CP111027">
    <property type="protein sequence ID" value="WAR30211.1"/>
    <property type="molecule type" value="Genomic_DNA"/>
</dbReference>
<dbReference type="InterPro" id="IPR031569">
    <property type="entry name" value="ApeC"/>
</dbReference>
<proteinExistence type="predicted"/>
<evidence type="ECO:0000259" key="1">
    <source>
        <dbReference type="Pfam" id="PF16977"/>
    </source>
</evidence>
<feature type="non-terminal residue" evidence="2">
    <location>
        <position position="1"/>
    </location>
</feature>
<reference evidence="2" key="1">
    <citation type="submission" date="2022-11" db="EMBL/GenBank/DDBJ databases">
        <title>Centuries of genome instability and evolution in soft-shell clam transmissible cancer (bioRxiv).</title>
        <authorList>
            <person name="Hart S.F.M."/>
            <person name="Yonemitsu M.A."/>
            <person name="Giersch R.M."/>
            <person name="Beal B.F."/>
            <person name="Arriagada G."/>
            <person name="Davis B.W."/>
            <person name="Ostrander E.A."/>
            <person name="Goff S.P."/>
            <person name="Metzger M.J."/>
        </authorList>
    </citation>
    <scope>NUCLEOTIDE SEQUENCE</scope>
    <source>
        <strain evidence="2">MELC-2E11</strain>
        <tissue evidence="2">Siphon/mantle</tissue>
    </source>
</reference>
<evidence type="ECO:0000313" key="3">
    <source>
        <dbReference type="Proteomes" id="UP001164746"/>
    </source>
</evidence>
<name>A0ABY7GB63_MYAAR</name>
<feature type="domain" description="Apextrin C-terminal" evidence="1">
    <location>
        <begin position="44"/>
        <end position="149"/>
    </location>
</feature>
<protein>
    <recommendedName>
        <fullName evidence="1">Apextrin C-terminal domain-containing protein</fullName>
    </recommendedName>
</protein>
<evidence type="ECO:0000313" key="2">
    <source>
        <dbReference type="EMBL" id="WAR30211.1"/>
    </source>
</evidence>
<gene>
    <name evidence="2" type="ORF">MAR_003779</name>
</gene>